<protein>
    <recommendedName>
        <fullName evidence="2">DNA polymerase III subunit delta</fullName>
        <ecNumber evidence="1">2.7.7.7</ecNumber>
    </recommendedName>
</protein>
<dbReference type="SUPFAM" id="SSF48019">
    <property type="entry name" value="post-AAA+ oligomerization domain-like"/>
    <property type="match status" value="1"/>
</dbReference>
<evidence type="ECO:0000256" key="3">
    <source>
        <dbReference type="ARBA" id="ARBA00022679"/>
    </source>
</evidence>
<dbReference type="InterPro" id="IPR010372">
    <property type="entry name" value="DNA_pol3_delta_N"/>
</dbReference>
<dbReference type="EMBL" id="OCNF01000027">
    <property type="protein sequence ID" value="SOD71212.1"/>
    <property type="molecule type" value="Genomic_DNA"/>
</dbReference>
<evidence type="ECO:0000256" key="5">
    <source>
        <dbReference type="ARBA" id="ARBA00022705"/>
    </source>
</evidence>
<gene>
    <name evidence="11" type="ORF">SAMN02746062_02131</name>
</gene>
<evidence type="ECO:0000256" key="6">
    <source>
        <dbReference type="ARBA" id="ARBA00022932"/>
    </source>
</evidence>
<feature type="domain" description="DNA polymerase III delta subunit-like C-terminal" evidence="10">
    <location>
        <begin position="216"/>
        <end position="318"/>
    </location>
</feature>
<keyword evidence="4" id="KW-0548">Nucleotidyltransferase</keyword>
<dbReference type="InterPro" id="IPR008921">
    <property type="entry name" value="DNA_pol3_clamp-load_cplx_C"/>
</dbReference>
<evidence type="ECO:0000313" key="12">
    <source>
        <dbReference type="Proteomes" id="UP000219669"/>
    </source>
</evidence>
<proteinExistence type="inferred from homology"/>
<dbReference type="PANTHER" id="PTHR34388:SF1">
    <property type="entry name" value="DNA POLYMERASE III SUBUNIT DELTA"/>
    <property type="match status" value="1"/>
</dbReference>
<dbReference type="PANTHER" id="PTHR34388">
    <property type="entry name" value="DNA POLYMERASE III SUBUNIT DELTA"/>
    <property type="match status" value="1"/>
</dbReference>
<dbReference type="Proteomes" id="UP000219669">
    <property type="component" value="Unassembled WGS sequence"/>
</dbReference>
<evidence type="ECO:0000259" key="10">
    <source>
        <dbReference type="Pfam" id="PF21694"/>
    </source>
</evidence>
<dbReference type="GO" id="GO:0006261">
    <property type="term" value="P:DNA-templated DNA replication"/>
    <property type="evidence" value="ECO:0007669"/>
    <property type="project" value="TreeGrafter"/>
</dbReference>
<keyword evidence="3" id="KW-0808">Transferase</keyword>
<dbReference type="InterPro" id="IPR027417">
    <property type="entry name" value="P-loop_NTPase"/>
</dbReference>
<dbReference type="GO" id="GO:0009360">
    <property type="term" value="C:DNA polymerase III complex"/>
    <property type="evidence" value="ECO:0007669"/>
    <property type="project" value="InterPro"/>
</dbReference>
<evidence type="ECO:0000256" key="8">
    <source>
        <dbReference type="ARBA" id="ARBA00049244"/>
    </source>
</evidence>
<dbReference type="GO" id="GO:0003887">
    <property type="term" value="F:DNA-directed DNA polymerase activity"/>
    <property type="evidence" value="ECO:0007669"/>
    <property type="project" value="UniProtKB-KW"/>
</dbReference>
<evidence type="ECO:0000256" key="4">
    <source>
        <dbReference type="ARBA" id="ARBA00022695"/>
    </source>
</evidence>
<feature type="domain" description="DNA polymerase III delta N-terminal" evidence="9">
    <location>
        <begin position="22"/>
        <end position="141"/>
    </location>
</feature>
<dbReference type="InterPro" id="IPR048466">
    <property type="entry name" value="DNA_pol3_delta-like_C"/>
</dbReference>
<dbReference type="GO" id="GO:0003677">
    <property type="term" value="F:DNA binding"/>
    <property type="evidence" value="ECO:0007669"/>
    <property type="project" value="InterPro"/>
</dbReference>
<dbReference type="Gene3D" id="1.10.8.60">
    <property type="match status" value="1"/>
</dbReference>
<comment type="similarity">
    <text evidence="7">Belongs to the DNA polymerase HolA subunit family.</text>
</comment>
<dbReference type="AlphaFoldDB" id="A0A286EJX7"/>
<evidence type="ECO:0000313" key="11">
    <source>
        <dbReference type="EMBL" id="SOD71212.1"/>
    </source>
</evidence>
<dbReference type="EC" id="2.7.7.7" evidence="1"/>
<dbReference type="NCBIfam" id="TIGR01128">
    <property type="entry name" value="holA"/>
    <property type="match status" value="1"/>
</dbReference>
<keyword evidence="6" id="KW-0239">DNA-directed DNA polymerase</keyword>
<evidence type="ECO:0000256" key="7">
    <source>
        <dbReference type="ARBA" id="ARBA00034754"/>
    </source>
</evidence>
<evidence type="ECO:0000259" key="9">
    <source>
        <dbReference type="Pfam" id="PF06144"/>
    </source>
</evidence>
<organism evidence="11 12">
    <name type="scientific">Alysiella filiformis DSM 16848</name>
    <dbReference type="NCBI Taxonomy" id="1120981"/>
    <lineage>
        <taxon>Bacteria</taxon>
        <taxon>Pseudomonadati</taxon>
        <taxon>Pseudomonadota</taxon>
        <taxon>Betaproteobacteria</taxon>
        <taxon>Neisseriales</taxon>
        <taxon>Neisseriaceae</taxon>
        <taxon>Alysiella</taxon>
    </lineage>
</organism>
<dbReference type="Pfam" id="PF06144">
    <property type="entry name" value="DNA_pol3_delta"/>
    <property type="match status" value="1"/>
</dbReference>
<keyword evidence="5" id="KW-0235">DNA replication</keyword>
<dbReference type="Pfam" id="PF21694">
    <property type="entry name" value="DNA_pol3_delta_C"/>
    <property type="match status" value="1"/>
</dbReference>
<keyword evidence="12" id="KW-1185">Reference proteome</keyword>
<dbReference type="SUPFAM" id="SSF52540">
    <property type="entry name" value="P-loop containing nucleoside triphosphate hydrolases"/>
    <property type="match status" value="1"/>
</dbReference>
<dbReference type="Gene3D" id="1.20.272.10">
    <property type="match status" value="1"/>
</dbReference>
<comment type="catalytic activity">
    <reaction evidence="8">
        <text>DNA(n) + a 2'-deoxyribonucleoside 5'-triphosphate = DNA(n+1) + diphosphate</text>
        <dbReference type="Rhea" id="RHEA:22508"/>
        <dbReference type="Rhea" id="RHEA-COMP:17339"/>
        <dbReference type="Rhea" id="RHEA-COMP:17340"/>
        <dbReference type="ChEBI" id="CHEBI:33019"/>
        <dbReference type="ChEBI" id="CHEBI:61560"/>
        <dbReference type="ChEBI" id="CHEBI:173112"/>
        <dbReference type="EC" id="2.7.7.7"/>
    </reaction>
</comment>
<sequence length="336" mass="37105">MMAALDSEQLSGSLKSGLQALYVIHGEEDLLRLESLDHIRHAARQHGYIKESHIADSPQFDWQELLANAGSAGLFGDKKLLEIHLPSGKVGKQGSDALHELANHLPNDTCVLIALPKLERAQLQSKWFSSLAQHGCVVEAKAITLNALPTWIKKRLQQHKLDIETDALAWFAERVEGNLLAAKQEIEKLSLLYPPKTQLNMNDVEQAVANVARFDAFQLSAAWWSGDAKRVVRLLEGLEAEGDEPVLILWAVAEDIRTLLRLMAALKQGKTVAAVRNELRLWGDKQTLAPKAVARFSAQKLVDALQTCAQIDRQIKGAESGNAWANLKHLLLNLAA</sequence>
<evidence type="ECO:0000256" key="2">
    <source>
        <dbReference type="ARBA" id="ARBA00017703"/>
    </source>
</evidence>
<dbReference type="CDD" id="cd18138">
    <property type="entry name" value="HLD_clamp_pol_III_delta"/>
    <property type="match status" value="1"/>
</dbReference>
<accession>A0A286EJX7</accession>
<evidence type="ECO:0000256" key="1">
    <source>
        <dbReference type="ARBA" id="ARBA00012417"/>
    </source>
</evidence>
<reference evidence="11 12" key="1">
    <citation type="submission" date="2017-09" db="EMBL/GenBank/DDBJ databases">
        <authorList>
            <person name="Ehlers B."/>
            <person name="Leendertz F.H."/>
        </authorList>
    </citation>
    <scope>NUCLEOTIDE SEQUENCE [LARGE SCALE GENOMIC DNA]</scope>
    <source>
        <strain evidence="11 12">DSM 16848</strain>
    </source>
</reference>
<name>A0A286EJX7_9NEIS</name>
<dbReference type="Gene3D" id="3.40.50.300">
    <property type="entry name" value="P-loop containing nucleotide triphosphate hydrolases"/>
    <property type="match status" value="1"/>
</dbReference>
<dbReference type="InterPro" id="IPR005790">
    <property type="entry name" value="DNA_polIII_delta"/>
</dbReference>